<organism evidence="1 2">
    <name type="scientific">Passalora fulva</name>
    <name type="common">Tomato leaf mold</name>
    <name type="synonym">Cladosporium fulvum</name>
    <dbReference type="NCBI Taxonomy" id="5499"/>
    <lineage>
        <taxon>Eukaryota</taxon>
        <taxon>Fungi</taxon>
        <taxon>Dikarya</taxon>
        <taxon>Ascomycota</taxon>
        <taxon>Pezizomycotina</taxon>
        <taxon>Dothideomycetes</taxon>
        <taxon>Dothideomycetidae</taxon>
        <taxon>Mycosphaerellales</taxon>
        <taxon>Mycosphaerellaceae</taxon>
        <taxon>Fulvia</taxon>
    </lineage>
</organism>
<dbReference type="Gene3D" id="3.40.630.30">
    <property type="match status" value="1"/>
</dbReference>
<evidence type="ECO:0000313" key="2">
    <source>
        <dbReference type="Proteomes" id="UP000756132"/>
    </source>
</evidence>
<dbReference type="InterPro" id="IPR016181">
    <property type="entry name" value="Acyl_CoA_acyltransferase"/>
</dbReference>
<dbReference type="PANTHER" id="PTHR42791:SF16">
    <property type="entry name" value="N-ACETYLTRANSFERASE DOMAIN-CONTAINING PROTEIN"/>
    <property type="match status" value="1"/>
</dbReference>
<dbReference type="EMBL" id="CP090164">
    <property type="protein sequence ID" value="UJO13773.1"/>
    <property type="molecule type" value="Genomic_DNA"/>
</dbReference>
<protein>
    <recommendedName>
        <fullName evidence="3">N-acetyltransferase domain-containing protein</fullName>
    </recommendedName>
</protein>
<proteinExistence type="predicted"/>
<dbReference type="SUPFAM" id="SSF55729">
    <property type="entry name" value="Acyl-CoA N-acyltransferases (Nat)"/>
    <property type="match status" value="1"/>
</dbReference>
<reference evidence="1" key="2">
    <citation type="journal article" date="2022" name="Microb. Genom.">
        <title>A chromosome-scale genome assembly of the tomato pathogen Cladosporium fulvum reveals a compartmentalized genome architecture and the presence of a dispensable chromosome.</title>
        <authorList>
            <person name="Zaccaron A.Z."/>
            <person name="Chen L.H."/>
            <person name="Samaras A."/>
            <person name="Stergiopoulos I."/>
        </authorList>
    </citation>
    <scope>NUCLEOTIDE SEQUENCE</scope>
    <source>
        <strain evidence="1">Race5_Kim</strain>
    </source>
</reference>
<dbReference type="KEGG" id="ffu:CLAFUR5_03158"/>
<reference evidence="1" key="1">
    <citation type="submission" date="2021-12" db="EMBL/GenBank/DDBJ databases">
        <authorList>
            <person name="Zaccaron A."/>
            <person name="Stergiopoulos I."/>
        </authorList>
    </citation>
    <scope>NUCLEOTIDE SEQUENCE</scope>
    <source>
        <strain evidence="1">Race5_Kim</strain>
    </source>
</reference>
<dbReference type="Proteomes" id="UP000756132">
    <property type="component" value="Chromosome 2"/>
</dbReference>
<accession>A0A9Q8LAA8</accession>
<dbReference type="RefSeq" id="XP_047758139.1">
    <property type="nucleotide sequence ID" value="XM_047902306.1"/>
</dbReference>
<keyword evidence="2" id="KW-1185">Reference proteome</keyword>
<dbReference type="CDD" id="cd04301">
    <property type="entry name" value="NAT_SF"/>
    <property type="match status" value="1"/>
</dbReference>
<name>A0A9Q8LAA8_PASFU</name>
<dbReference type="AlphaFoldDB" id="A0A9Q8LAA8"/>
<evidence type="ECO:0000313" key="1">
    <source>
        <dbReference type="EMBL" id="UJO13773.1"/>
    </source>
</evidence>
<evidence type="ECO:0008006" key="3">
    <source>
        <dbReference type="Google" id="ProtNLM"/>
    </source>
</evidence>
<dbReference type="InterPro" id="IPR052523">
    <property type="entry name" value="Trichothecene_AcTrans"/>
</dbReference>
<dbReference type="PANTHER" id="PTHR42791">
    <property type="entry name" value="GNAT FAMILY ACETYLTRANSFERASE"/>
    <property type="match status" value="1"/>
</dbReference>
<sequence length="262" mass="30533">MTSSSEPKGDNMLSTIPTTHQTYLRWATRADIPTIARILRDNLLDFEFHDHFCPKRKENPEEFYLFALGRVRMFFVKPCIRFMVAEKLELSVSGHQRTKIVGFSTWDAQGKDNPIAKEWRRQDSGWLQAIERKLIDLELANYRYLQNTIFEYDAFQRAWRLLHESYAHIESLESNLHLQFLMVDPAWHGRHGIGHKLLQWGLDVADAVGLPVVIESSLMGYPFYLKHGCKLLTHVRIDVVPEKAYDMPILVYEPEGKEGVFV</sequence>
<gene>
    <name evidence="1" type="ORF">CLAFUR5_03158</name>
</gene>
<dbReference type="GeneID" id="71983036"/>
<dbReference type="OrthoDB" id="2115692at2759"/>